<feature type="transmembrane region" description="Helical" evidence="2">
    <location>
        <begin position="24"/>
        <end position="42"/>
    </location>
</feature>
<feature type="transmembrane region" description="Helical" evidence="2">
    <location>
        <begin position="77"/>
        <end position="97"/>
    </location>
</feature>
<protein>
    <submittedName>
        <fullName evidence="3">Uncharacterized protein</fullName>
    </submittedName>
</protein>
<name>A0A4Z1A9N9_9LEPT</name>
<gene>
    <name evidence="3" type="ORF">EHQ62_05390</name>
</gene>
<comment type="caution">
    <text evidence="3">The sequence shown here is derived from an EMBL/GenBank/DDBJ whole genome shotgun (WGS) entry which is preliminary data.</text>
</comment>
<evidence type="ECO:0000313" key="4">
    <source>
        <dbReference type="Proteomes" id="UP000297567"/>
    </source>
</evidence>
<dbReference type="AlphaFoldDB" id="A0A4Z1A9N9"/>
<sequence>MYTSFVENKHRRKKEPSEGSPSSFLLFWIGFFIIFVFSLILLPFGMYWQLSHSIWVFLIFFLPLVFLGIHVSKTFGYKIFFAVFLSLLAGGNVLLFLGDAMGYKLGLTAKFDVLPEEVHLNLGYRYLYLREFRLDETDVGTFDSPLLVRRRSGGAVYGPVITFRFKRILSLSGKETKRPLYAICYSKDYGTCQISSLGSGGILLRESIWEKDGTSFSEGSLFIVWKNRLDGESETKIMYSILFLVLVHLVWGIVVYFPTGSFE</sequence>
<evidence type="ECO:0000256" key="1">
    <source>
        <dbReference type="SAM" id="MobiDB-lite"/>
    </source>
</evidence>
<feature type="transmembrane region" description="Helical" evidence="2">
    <location>
        <begin position="54"/>
        <end position="71"/>
    </location>
</feature>
<accession>A0A4Z1A9N9</accession>
<evidence type="ECO:0000313" key="3">
    <source>
        <dbReference type="EMBL" id="TGL72528.1"/>
    </source>
</evidence>
<organism evidence="3 4">
    <name type="scientific">Leptospira jelokensis</name>
    <dbReference type="NCBI Taxonomy" id="2484931"/>
    <lineage>
        <taxon>Bacteria</taxon>
        <taxon>Pseudomonadati</taxon>
        <taxon>Spirochaetota</taxon>
        <taxon>Spirochaetia</taxon>
        <taxon>Leptospirales</taxon>
        <taxon>Leptospiraceae</taxon>
        <taxon>Leptospira</taxon>
    </lineage>
</organism>
<keyword evidence="4" id="KW-1185">Reference proteome</keyword>
<evidence type="ECO:0000256" key="2">
    <source>
        <dbReference type="SAM" id="Phobius"/>
    </source>
</evidence>
<feature type="transmembrane region" description="Helical" evidence="2">
    <location>
        <begin position="237"/>
        <end position="257"/>
    </location>
</feature>
<reference evidence="3" key="1">
    <citation type="journal article" date="2019" name="PLoS Negl. Trop. Dis.">
        <title>Revisiting the worldwide diversity of Leptospira species in the environment.</title>
        <authorList>
            <person name="Vincent A.T."/>
            <person name="Schiettekatte O."/>
            <person name="Bourhy P."/>
            <person name="Veyrier F.J."/>
            <person name="Picardeau M."/>
        </authorList>
    </citation>
    <scope>NUCLEOTIDE SEQUENCE [LARGE SCALE GENOMIC DNA]</scope>
    <source>
        <strain evidence="3">201702451</strain>
    </source>
</reference>
<keyword evidence="2" id="KW-0472">Membrane</keyword>
<dbReference type="EMBL" id="RQGH01000011">
    <property type="protein sequence ID" value="TGL72528.1"/>
    <property type="molecule type" value="Genomic_DNA"/>
</dbReference>
<dbReference type="Proteomes" id="UP000297567">
    <property type="component" value="Unassembled WGS sequence"/>
</dbReference>
<keyword evidence="2" id="KW-1133">Transmembrane helix</keyword>
<feature type="region of interest" description="Disordered" evidence="1">
    <location>
        <begin position="1"/>
        <end position="20"/>
    </location>
</feature>
<proteinExistence type="predicted"/>
<keyword evidence="2" id="KW-0812">Transmembrane</keyword>